<dbReference type="OrthoDB" id="3267335at2759"/>
<keyword evidence="2" id="KW-1185">Reference proteome</keyword>
<dbReference type="EMBL" id="BRPK01000003">
    <property type="protein sequence ID" value="GLB36294.1"/>
    <property type="molecule type" value="Genomic_DNA"/>
</dbReference>
<name>A0A9P3UJ02_LYOSH</name>
<reference evidence="1" key="1">
    <citation type="submission" date="2022-07" db="EMBL/GenBank/DDBJ databases">
        <title>The genome of Lyophyllum shimeji provides insight into the initial evolution of ectomycorrhizal fungal genome.</title>
        <authorList>
            <person name="Kobayashi Y."/>
            <person name="Shibata T."/>
            <person name="Hirakawa H."/>
            <person name="Shigenobu S."/>
            <person name="Nishiyama T."/>
            <person name="Yamada A."/>
            <person name="Hasebe M."/>
            <person name="Kawaguchi M."/>
        </authorList>
    </citation>
    <scope>NUCLEOTIDE SEQUENCE</scope>
    <source>
        <strain evidence="1">AT787</strain>
    </source>
</reference>
<dbReference type="AlphaFoldDB" id="A0A9P3UJ02"/>
<accession>A0A9P3UJ02</accession>
<sequence length="271" mass="28579">MNGQIFTQGLSIINSPAPNTPFRVGSTLPISIDISGNGRLPASAVLPGSGLRTRYDALEIYLVSSQTAANITVSAGPELLSQETGSVRHLNWPIPSCVPAGLYNMTVYEASHINDQAYFSITAIPVALSNDALLESPCSTGSNALQPQPQPCSPLMQSPFLPNQLKPLYTGRITSQTPSPSGALPSVLLSTTTVIPPPSSVTVVLVSTTTVVTTENGLPVTTTLTTTATEAVATQPDSSGFFPVNSSHRSHIYLHRLLLSTMLVFFALVYV</sequence>
<evidence type="ECO:0000313" key="1">
    <source>
        <dbReference type="EMBL" id="GLB36294.1"/>
    </source>
</evidence>
<gene>
    <name evidence="1" type="ORF">LshimejAT787_0305820</name>
</gene>
<comment type="caution">
    <text evidence="1">The sequence shown here is derived from an EMBL/GenBank/DDBJ whole genome shotgun (WGS) entry which is preliminary data.</text>
</comment>
<protein>
    <submittedName>
        <fullName evidence="1">Uncharacterized protein</fullName>
    </submittedName>
</protein>
<proteinExistence type="predicted"/>
<dbReference type="Proteomes" id="UP001063166">
    <property type="component" value="Unassembled WGS sequence"/>
</dbReference>
<organism evidence="1 2">
    <name type="scientific">Lyophyllum shimeji</name>
    <name type="common">Hon-shimeji</name>
    <name type="synonym">Tricholoma shimeji</name>
    <dbReference type="NCBI Taxonomy" id="47721"/>
    <lineage>
        <taxon>Eukaryota</taxon>
        <taxon>Fungi</taxon>
        <taxon>Dikarya</taxon>
        <taxon>Basidiomycota</taxon>
        <taxon>Agaricomycotina</taxon>
        <taxon>Agaricomycetes</taxon>
        <taxon>Agaricomycetidae</taxon>
        <taxon>Agaricales</taxon>
        <taxon>Tricholomatineae</taxon>
        <taxon>Lyophyllaceae</taxon>
        <taxon>Lyophyllum</taxon>
    </lineage>
</organism>
<evidence type="ECO:0000313" key="2">
    <source>
        <dbReference type="Proteomes" id="UP001063166"/>
    </source>
</evidence>